<name>A0A382XCU7_9ZZZZ</name>
<organism evidence="9">
    <name type="scientific">marine metagenome</name>
    <dbReference type="NCBI Taxonomy" id="408172"/>
    <lineage>
        <taxon>unclassified sequences</taxon>
        <taxon>metagenomes</taxon>
        <taxon>ecological metagenomes</taxon>
    </lineage>
</organism>
<feature type="non-terminal residue" evidence="9">
    <location>
        <position position="169"/>
    </location>
</feature>
<dbReference type="InterPro" id="IPR050151">
    <property type="entry name" value="Class-I_Pyr_Nuc-Dis_Oxidored"/>
</dbReference>
<comment type="similarity">
    <text evidence="2">Belongs to the class-I pyridine nucleotide-disulfide oxidoreductase family.</text>
</comment>
<dbReference type="InterPro" id="IPR036188">
    <property type="entry name" value="FAD/NAD-bd_sf"/>
</dbReference>
<comment type="cofactor">
    <cofactor evidence="1">
        <name>FAD</name>
        <dbReference type="ChEBI" id="CHEBI:57692"/>
    </cofactor>
</comment>
<evidence type="ECO:0000256" key="5">
    <source>
        <dbReference type="ARBA" id="ARBA00023002"/>
    </source>
</evidence>
<dbReference type="Pfam" id="PF07992">
    <property type="entry name" value="Pyr_redox_2"/>
    <property type="match status" value="1"/>
</dbReference>
<keyword evidence="4" id="KW-0274">FAD</keyword>
<dbReference type="GO" id="GO:0004148">
    <property type="term" value="F:dihydrolipoyl dehydrogenase (NADH) activity"/>
    <property type="evidence" value="ECO:0007669"/>
    <property type="project" value="TreeGrafter"/>
</dbReference>
<dbReference type="PANTHER" id="PTHR22912">
    <property type="entry name" value="DISULFIDE OXIDOREDUCTASE"/>
    <property type="match status" value="1"/>
</dbReference>
<dbReference type="EMBL" id="UINC01166704">
    <property type="protein sequence ID" value="SVD68803.1"/>
    <property type="molecule type" value="Genomic_DNA"/>
</dbReference>
<feature type="domain" description="FAD/NAD(P)-binding" evidence="8">
    <location>
        <begin position="5"/>
        <end position="168"/>
    </location>
</feature>
<evidence type="ECO:0000256" key="7">
    <source>
        <dbReference type="ARBA" id="ARBA00023284"/>
    </source>
</evidence>
<evidence type="ECO:0000259" key="8">
    <source>
        <dbReference type="Pfam" id="PF07992"/>
    </source>
</evidence>
<evidence type="ECO:0000256" key="2">
    <source>
        <dbReference type="ARBA" id="ARBA00007532"/>
    </source>
</evidence>
<keyword evidence="6" id="KW-1015">Disulfide bond</keyword>
<dbReference type="InterPro" id="IPR023753">
    <property type="entry name" value="FAD/NAD-binding_dom"/>
</dbReference>
<dbReference type="AlphaFoldDB" id="A0A382XCU7"/>
<reference evidence="9" key="1">
    <citation type="submission" date="2018-05" db="EMBL/GenBank/DDBJ databases">
        <authorList>
            <person name="Lanie J.A."/>
            <person name="Ng W.-L."/>
            <person name="Kazmierczak K.M."/>
            <person name="Andrzejewski T.M."/>
            <person name="Davidsen T.M."/>
            <person name="Wayne K.J."/>
            <person name="Tettelin H."/>
            <person name="Glass J.I."/>
            <person name="Rusch D."/>
            <person name="Podicherti R."/>
            <person name="Tsui H.-C.T."/>
            <person name="Winkler M.E."/>
        </authorList>
    </citation>
    <scope>NUCLEOTIDE SEQUENCE</scope>
</reference>
<dbReference type="PRINTS" id="PR00411">
    <property type="entry name" value="PNDRDTASEI"/>
</dbReference>
<keyword evidence="7" id="KW-0676">Redox-active center</keyword>
<evidence type="ECO:0000313" key="9">
    <source>
        <dbReference type="EMBL" id="SVD68803.1"/>
    </source>
</evidence>
<keyword evidence="3" id="KW-0285">Flavoprotein</keyword>
<proteinExistence type="inferred from homology"/>
<dbReference type="PROSITE" id="PS00076">
    <property type="entry name" value="PYRIDINE_REDOX_1"/>
    <property type="match status" value="1"/>
</dbReference>
<dbReference type="PANTHER" id="PTHR22912:SF160">
    <property type="entry name" value="DIHYDROLIPOYL DEHYDROGENASE"/>
    <property type="match status" value="1"/>
</dbReference>
<evidence type="ECO:0000256" key="1">
    <source>
        <dbReference type="ARBA" id="ARBA00001974"/>
    </source>
</evidence>
<protein>
    <recommendedName>
        <fullName evidence="8">FAD/NAD(P)-binding domain-containing protein</fullName>
    </recommendedName>
</protein>
<dbReference type="GO" id="GO:0050660">
    <property type="term" value="F:flavin adenine dinucleotide binding"/>
    <property type="evidence" value="ECO:0007669"/>
    <property type="project" value="TreeGrafter"/>
</dbReference>
<dbReference type="InterPro" id="IPR012999">
    <property type="entry name" value="Pyr_OxRdtase_I_AS"/>
</dbReference>
<dbReference type="PRINTS" id="PR00368">
    <property type="entry name" value="FADPNR"/>
</dbReference>
<dbReference type="GO" id="GO:0006103">
    <property type="term" value="P:2-oxoglutarate metabolic process"/>
    <property type="evidence" value="ECO:0007669"/>
    <property type="project" value="TreeGrafter"/>
</dbReference>
<accession>A0A382XCU7</accession>
<dbReference type="SUPFAM" id="SSF51905">
    <property type="entry name" value="FAD/NAD(P)-binding domain"/>
    <property type="match status" value="1"/>
</dbReference>
<gene>
    <name evidence="9" type="ORF">METZ01_LOCUS421657</name>
</gene>
<keyword evidence="5" id="KW-0560">Oxidoreductase</keyword>
<sequence length="169" mass="18463">MNTTKLAVIGGGPGGYVAAFKAADLGLDVTLIDEEVNPGGVCLYRGCIPSKALLHIAKLLNESREAKKWGVKFAEPEIDLDRLREWKNEVITRMTGGLGQLVKARKLKHMQGRARFVDAHTLHIDKADGDQDQLQFENVILATGSRPAVPGVFRLDTDRIMDSTGALEL</sequence>
<evidence type="ECO:0000256" key="3">
    <source>
        <dbReference type="ARBA" id="ARBA00022630"/>
    </source>
</evidence>
<evidence type="ECO:0000256" key="4">
    <source>
        <dbReference type="ARBA" id="ARBA00022827"/>
    </source>
</evidence>
<evidence type="ECO:0000256" key="6">
    <source>
        <dbReference type="ARBA" id="ARBA00023157"/>
    </source>
</evidence>
<dbReference type="Gene3D" id="3.50.50.60">
    <property type="entry name" value="FAD/NAD(P)-binding domain"/>
    <property type="match status" value="2"/>
</dbReference>